<dbReference type="Proteomes" id="UP000466445">
    <property type="component" value="Chromosome"/>
</dbReference>
<evidence type="ECO:0000313" key="2">
    <source>
        <dbReference type="Proteomes" id="UP000466445"/>
    </source>
</evidence>
<dbReference type="EMBL" id="AP022595">
    <property type="protein sequence ID" value="BBY60141.1"/>
    <property type="molecule type" value="Genomic_DNA"/>
</dbReference>
<dbReference type="AlphaFoldDB" id="A0A7I7SV08"/>
<gene>
    <name evidence="1" type="ORF">MSAR_32770</name>
</gene>
<proteinExistence type="predicted"/>
<protein>
    <submittedName>
        <fullName evidence="1">Uncharacterized protein</fullName>
    </submittedName>
</protein>
<evidence type="ECO:0000313" key="1">
    <source>
        <dbReference type="EMBL" id="BBY60141.1"/>
    </source>
</evidence>
<name>A0A7I7SV08_9MYCO</name>
<organism evidence="1 2">
    <name type="scientific">Mycolicibacterium sarraceniae</name>
    <dbReference type="NCBI Taxonomy" id="1534348"/>
    <lineage>
        <taxon>Bacteria</taxon>
        <taxon>Bacillati</taxon>
        <taxon>Actinomycetota</taxon>
        <taxon>Actinomycetes</taxon>
        <taxon>Mycobacteriales</taxon>
        <taxon>Mycobacteriaceae</taxon>
        <taxon>Mycolicibacterium</taxon>
    </lineage>
</organism>
<dbReference type="KEGG" id="msar:MSAR_32770"/>
<accession>A0A7I7SV08</accession>
<reference evidence="1 2" key="1">
    <citation type="journal article" date="2019" name="Emerg. Microbes Infect.">
        <title>Comprehensive subspecies identification of 175 nontuberculous mycobacteria species based on 7547 genomic profiles.</title>
        <authorList>
            <person name="Matsumoto Y."/>
            <person name="Kinjo T."/>
            <person name="Motooka D."/>
            <person name="Nabeya D."/>
            <person name="Jung N."/>
            <person name="Uechi K."/>
            <person name="Horii T."/>
            <person name="Iida T."/>
            <person name="Fujita J."/>
            <person name="Nakamura S."/>
        </authorList>
    </citation>
    <scope>NUCLEOTIDE SEQUENCE [LARGE SCALE GENOMIC DNA]</scope>
    <source>
        <strain evidence="1 2">JCM 30395</strain>
    </source>
</reference>
<keyword evidence="2" id="KW-1185">Reference proteome</keyword>
<sequence length="44" mass="4575">MGSIDAARKALVAAIDTVAPLDLGAPDPPERFAVLEWGKRLSVG</sequence>